<evidence type="ECO:0000313" key="6">
    <source>
        <dbReference type="EMBL" id="PUT46779.1"/>
    </source>
</evidence>
<keyword evidence="4" id="KW-0175">Coiled coil</keyword>
<feature type="coiled-coil region" evidence="4">
    <location>
        <begin position="236"/>
        <end position="270"/>
    </location>
</feature>
<dbReference type="EC" id="2.7.7.65" evidence="2"/>
<proteinExistence type="predicted"/>
<dbReference type="GO" id="GO:0052621">
    <property type="term" value="F:diguanylate cyclase activity"/>
    <property type="evidence" value="ECO:0007669"/>
    <property type="project" value="UniProtKB-EC"/>
</dbReference>
<feature type="domain" description="GGDEF" evidence="5">
    <location>
        <begin position="308"/>
        <end position="438"/>
    </location>
</feature>
<evidence type="ECO:0000256" key="3">
    <source>
        <dbReference type="ARBA" id="ARBA00034247"/>
    </source>
</evidence>
<dbReference type="InterPro" id="IPR050469">
    <property type="entry name" value="Diguanylate_Cyclase"/>
</dbReference>
<evidence type="ECO:0000256" key="2">
    <source>
        <dbReference type="ARBA" id="ARBA00012528"/>
    </source>
</evidence>
<evidence type="ECO:0000259" key="5">
    <source>
        <dbReference type="PROSITE" id="PS50887"/>
    </source>
</evidence>
<reference evidence="7 10" key="3">
    <citation type="submission" date="2018-09" db="EMBL/GenBank/DDBJ databases">
        <title>Draft genome sequences of Legionella taurinensis isolated from water samples.</title>
        <authorList>
            <person name="Chakeri A."/>
            <person name="Allerberger F."/>
            <person name="Kundi M."/>
            <person name="Ruppitsch W."/>
            <person name="Schmid D."/>
        </authorList>
    </citation>
    <scope>NUCLEOTIDE SEQUENCE [LARGE SCALE GENOMIC DNA]</scope>
    <source>
        <strain evidence="7 10">4570-18-6</strain>
    </source>
</reference>
<protein>
    <recommendedName>
        <fullName evidence="2">diguanylate cyclase</fullName>
        <ecNumber evidence="2">2.7.7.65</ecNumber>
    </recommendedName>
</protein>
<comment type="catalytic activity">
    <reaction evidence="3">
        <text>2 GTP = 3',3'-c-di-GMP + 2 diphosphate</text>
        <dbReference type="Rhea" id="RHEA:24898"/>
        <dbReference type="ChEBI" id="CHEBI:33019"/>
        <dbReference type="ChEBI" id="CHEBI:37565"/>
        <dbReference type="ChEBI" id="CHEBI:58805"/>
        <dbReference type="EC" id="2.7.7.65"/>
    </reaction>
</comment>
<dbReference type="InterPro" id="IPR043128">
    <property type="entry name" value="Rev_trsase/Diguanyl_cyclase"/>
</dbReference>
<dbReference type="SMART" id="SM00267">
    <property type="entry name" value="GGDEF"/>
    <property type="match status" value="1"/>
</dbReference>
<dbReference type="FunFam" id="3.30.70.270:FF:000001">
    <property type="entry name" value="Diguanylate cyclase domain protein"/>
    <property type="match status" value="1"/>
</dbReference>
<name>A0A3A5LIP9_9GAMM</name>
<comment type="caution">
    <text evidence="7">The sequence shown here is derived from an EMBL/GenBank/DDBJ whole genome shotgun (WGS) entry which is preliminary data.</text>
</comment>
<dbReference type="PROSITE" id="PS50887">
    <property type="entry name" value="GGDEF"/>
    <property type="match status" value="1"/>
</dbReference>
<dbReference type="InterPro" id="IPR048516">
    <property type="entry name" value="DGCcoil"/>
</dbReference>
<evidence type="ECO:0000313" key="11">
    <source>
        <dbReference type="Proteomes" id="UP000306421"/>
    </source>
</evidence>
<dbReference type="OrthoDB" id="9812260at2"/>
<dbReference type="GeneID" id="48946962"/>
<dbReference type="RefSeq" id="WP_108293515.1">
    <property type="nucleotide sequence ID" value="NZ_CAAAIR010000006.1"/>
</dbReference>
<dbReference type="PANTHER" id="PTHR45138:SF9">
    <property type="entry name" value="DIGUANYLATE CYCLASE DGCM-RELATED"/>
    <property type="match status" value="1"/>
</dbReference>
<accession>A0A3A5LIP9</accession>
<dbReference type="Proteomes" id="UP000270757">
    <property type="component" value="Unassembled WGS sequence"/>
</dbReference>
<dbReference type="AlphaFoldDB" id="A0A3A5LIP9"/>
<feature type="coiled-coil region" evidence="4">
    <location>
        <begin position="7"/>
        <end position="34"/>
    </location>
</feature>
<dbReference type="NCBIfam" id="TIGR00254">
    <property type="entry name" value="GGDEF"/>
    <property type="match status" value="1"/>
</dbReference>
<dbReference type="CDD" id="cd01949">
    <property type="entry name" value="GGDEF"/>
    <property type="match status" value="1"/>
</dbReference>
<evidence type="ECO:0000313" key="10">
    <source>
        <dbReference type="Proteomes" id="UP000270757"/>
    </source>
</evidence>
<dbReference type="Pfam" id="PF20975">
    <property type="entry name" value="DGCcoil"/>
    <property type="match status" value="1"/>
</dbReference>
<sequence>MIDPQLKQKIINTISKYEQRCNTLQDEINHLRQIISLLLTLPLGIAADSVATLKEDVATHKDSETILTQVERLIATLASSKPDNLPPNQSSVGAISETVNQSLKQLLSHLAIPHELHDKVEHVKTLLRSEITRELLPSVIDNFTKLVIDAFSIEQSQLKNYLQDLTTQLHDFDSYLKFANENSQQAKHHSQQLESGIATNINQIQRHVDKAKTIEELSGKISENLATIEQRIKEFKDSEQQRVKAYEAEVQKLQQKLTESERTAEEIKHKLTSQQVIINQDSLTGLPNRASYDEHIHEAYNRWQRGYGELSLAIADIDHFKKINDNYGHLAGDKVLKKVAALFKNSIRSVDFIARYGGEEFIFIFERTSEKEAKRILESLRSAVETCEFCYRDTRVDVTVSFGLTTFKPDEDIETLFMRADAAMYQAKRAGRNRVEVL</sequence>
<organism evidence="7 10">
    <name type="scientific">Legionella taurinensis</name>
    <dbReference type="NCBI Taxonomy" id="70611"/>
    <lineage>
        <taxon>Bacteria</taxon>
        <taxon>Pseudomonadati</taxon>
        <taxon>Pseudomonadota</taxon>
        <taxon>Gammaproteobacteria</taxon>
        <taxon>Legionellales</taxon>
        <taxon>Legionellaceae</taxon>
        <taxon>Legionella</taxon>
    </lineage>
</organism>
<evidence type="ECO:0000313" key="7">
    <source>
        <dbReference type="EMBL" id="RJT47795.1"/>
    </source>
</evidence>
<evidence type="ECO:0000256" key="4">
    <source>
        <dbReference type="SAM" id="Coils"/>
    </source>
</evidence>
<keyword evidence="9" id="KW-1185">Reference proteome</keyword>
<comment type="cofactor">
    <cofactor evidence="1">
        <name>Mg(2+)</name>
        <dbReference type="ChEBI" id="CHEBI:18420"/>
    </cofactor>
</comment>
<dbReference type="Proteomes" id="UP000251035">
    <property type="component" value="Unassembled WGS sequence"/>
</dbReference>
<evidence type="ECO:0000313" key="8">
    <source>
        <dbReference type="EMBL" id="TID41711.1"/>
    </source>
</evidence>
<dbReference type="Proteomes" id="UP000306421">
    <property type="component" value="Unassembled WGS sequence"/>
</dbReference>
<dbReference type="EMBL" id="QZWB01000005">
    <property type="protein sequence ID" value="RJT47795.1"/>
    <property type="molecule type" value="Genomic_DNA"/>
</dbReference>
<evidence type="ECO:0000256" key="1">
    <source>
        <dbReference type="ARBA" id="ARBA00001946"/>
    </source>
</evidence>
<dbReference type="InterPro" id="IPR000160">
    <property type="entry name" value="GGDEF_dom"/>
</dbReference>
<evidence type="ECO:0000313" key="9">
    <source>
        <dbReference type="Proteomes" id="UP000251035"/>
    </source>
</evidence>
<dbReference type="EMBL" id="QCXM01000009">
    <property type="protein sequence ID" value="PUT46779.1"/>
    <property type="molecule type" value="Genomic_DNA"/>
</dbReference>
<gene>
    <name evidence="7" type="ORF">D6J04_06585</name>
    <name evidence="6" type="ORF">DB745_09610</name>
    <name evidence="8" type="ORF">DIZ81_09605</name>
</gene>
<dbReference type="InterPro" id="IPR029787">
    <property type="entry name" value="Nucleotide_cyclase"/>
</dbReference>
<dbReference type="EMBL" id="QFGG01000008">
    <property type="protein sequence ID" value="TID41711.1"/>
    <property type="molecule type" value="Genomic_DNA"/>
</dbReference>
<dbReference type="Gene3D" id="3.30.70.270">
    <property type="match status" value="1"/>
</dbReference>
<dbReference type="PANTHER" id="PTHR45138">
    <property type="entry name" value="REGULATORY COMPONENTS OF SENSORY TRANSDUCTION SYSTEM"/>
    <property type="match status" value="1"/>
</dbReference>
<reference evidence="6 9" key="1">
    <citation type="submission" date="2018-04" db="EMBL/GenBank/DDBJ databases">
        <title>Whole genome sequence comparison of clinical and drinking water Legionella pneumophila isolates associated with the Flint Water Crisis.</title>
        <authorList>
            <person name="Garner E."/>
            <person name="Brown C."/>
            <person name="Schwake O."/>
            <person name="Coil D."/>
            <person name="Jospin G."/>
            <person name="Eisen J."/>
            <person name="Edwards M."/>
            <person name="Pruden A."/>
        </authorList>
    </citation>
    <scope>NUCLEOTIDE SEQUENCE [LARGE SCALE GENOMIC DNA]</scope>
    <source>
        <strain evidence="6 9">Genessee03</strain>
    </source>
</reference>
<dbReference type="Pfam" id="PF00990">
    <property type="entry name" value="GGDEF"/>
    <property type="match status" value="1"/>
</dbReference>
<dbReference type="SUPFAM" id="SSF55073">
    <property type="entry name" value="Nucleotide cyclase"/>
    <property type="match status" value="1"/>
</dbReference>
<reference evidence="8 11" key="2">
    <citation type="submission" date="2018-04" db="EMBL/GenBank/DDBJ databases">
        <title>Whole genome sequence comparison of clinical and drinking water Legionella pneumophila isolates.</title>
        <authorList>
            <person name="Garner E."/>
        </authorList>
    </citation>
    <scope>NUCLEOTIDE SEQUENCE [LARGE SCALE GENOMIC DNA]</scope>
    <source>
        <strain evidence="8 11">WH02</strain>
    </source>
</reference>